<organism evidence="1">
    <name type="scientific">Triticum aestivum</name>
    <name type="common">Wheat</name>
    <dbReference type="NCBI Taxonomy" id="4565"/>
    <lineage>
        <taxon>Eukaryota</taxon>
        <taxon>Viridiplantae</taxon>
        <taxon>Streptophyta</taxon>
        <taxon>Embryophyta</taxon>
        <taxon>Tracheophyta</taxon>
        <taxon>Spermatophyta</taxon>
        <taxon>Magnoliopsida</taxon>
        <taxon>Liliopsida</taxon>
        <taxon>Poales</taxon>
        <taxon>Poaceae</taxon>
        <taxon>BOP clade</taxon>
        <taxon>Pooideae</taxon>
        <taxon>Triticodae</taxon>
        <taxon>Triticeae</taxon>
        <taxon>Triticinae</taxon>
        <taxon>Triticum</taxon>
    </lineage>
</organism>
<evidence type="ECO:0000313" key="2">
    <source>
        <dbReference type="Proteomes" id="UP000019116"/>
    </source>
</evidence>
<dbReference type="Gene3D" id="2.40.10.10">
    <property type="entry name" value="Trypsin-like serine proteases"/>
    <property type="match status" value="1"/>
</dbReference>
<dbReference type="OrthoDB" id="586920at2759"/>
<protein>
    <submittedName>
        <fullName evidence="1">Uncharacterized protein</fullName>
    </submittedName>
</protein>
<dbReference type="Gramene" id="TraesPARA_EIv1.0_0784610.1">
    <property type="protein sequence ID" value="TraesPARA_EIv1.0_0784610.1.CDS"/>
    <property type="gene ID" value="TraesPARA_EIv1.0_0784610"/>
</dbReference>
<dbReference type="Gramene" id="TraesCS3A02G070700.1">
    <property type="protein sequence ID" value="TraesCS3A02G070700.1"/>
    <property type="gene ID" value="TraesCS3A02G070700"/>
</dbReference>
<dbReference type="Gramene" id="TraesLDM3A03G01330960.1">
    <property type="protein sequence ID" value="TraesLDM3A03G01330960.1"/>
    <property type="gene ID" value="TraesLDM3A03G01330960"/>
</dbReference>
<reference evidence="1" key="1">
    <citation type="submission" date="2018-08" db="EMBL/GenBank/DDBJ databases">
        <authorList>
            <person name="Rossello M."/>
        </authorList>
    </citation>
    <scope>NUCLEOTIDE SEQUENCE [LARGE SCALE GENOMIC DNA]</scope>
    <source>
        <strain evidence="1">cv. Chinese Spring</strain>
    </source>
</reference>
<dbReference type="InterPro" id="IPR043504">
    <property type="entry name" value="Peptidase_S1_PA_chymotrypsin"/>
</dbReference>
<gene>
    <name evidence="1" type="primary">LOC123057807</name>
</gene>
<dbReference type="GeneID" id="123057807"/>
<dbReference type="Gramene" id="TraesCS3A03G0153600.1">
    <property type="protein sequence ID" value="TraesCS3A03G0153600.1.CDS"/>
    <property type="gene ID" value="TraesCS3A03G0153600"/>
</dbReference>
<dbReference type="Gramene" id="TraesSTA3A03G01319640.1">
    <property type="protein sequence ID" value="TraesSTA3A03G01319640.1"/>
    <property type="gene ID" value="TraesSTA3A03G01319640"/>
</dbReference>
<dbReference type="Gramene" id="TraesSYM3A03G01349520.1">
    <property type="protein sequence ID" value="TraesSYM3A03G01349520.1"/>
    <property type="gene ID" value="TraesSYM3A03G01349520"/>
</dbReference>
<dbReference type="Gramene" id="TraesJAG3A03G01337750.1">
    <property type="protein sequence ID" value="TraesJAG3A03G01337750.1"/>
    <property type="gene ID" value="TraesJAG3A03G01337750"/>
</dbReference>
<dbReference type="OMA" id="DMVNMKT"/>
<dbReference type="Gramene" id="TraesNOR3A03G01348370.1">
    <property type="protein sequence ID" value="TraesNOR3A03G01348370.1"/>
    <property type="gene ID" value="TraesNOR3A03G01348370"/>
</dbReference>
<proteinExistence type="predicted"/>
<name>A0A3B6EAG3_WHEAT</name>
<dbReference type="EnsemblPlants" id="TraesCS3A02G070700.1">
    <property type="protein sequence ID" value="TraesCS3A02G070700.1"/>
    <property type="gene ID" value="TraesCS3A02G070700"/>
</dbReference>
<dbReference type="Gramene" id="TraesRN3A0100151700.1">
    <property type="protein sequence ID" value="TraesRN3A0100151700.1"/>
    <property type="gene ID" value="TraesRN3A0100151700"/>
</dbReference>
<dbReference type="SMR" id="A0A3B6EAG3"/>
<dbReference type="AlphaFoldDB" id="A0A3B6EAG3"/>
<dbReference type="Proteomes" id="UP000019116">
    <property type="component" value="Chromosome 3A"/>
</dbReference>
<reference evidence="1" key="2">
    <citation type="submission" date="2018-10" db="UniProtKB">
        <authorList>
            <consortium name="EnsemblPlants"/>
        </authorList>
    </citation>
    <scope>IDENTIFICATION</scope>
</reference>
<keyword evidence="2" id="KW-1185">Reference proteome</keyword>
<dbReference type="Gramene" id="TraesJUL3A03G01339800.1">
    <property type="protein sequence ID" value="TraesJUL3A03G01339800.1"/>
    <property type="gene ID" value="TraesJUL3A03G01339800"/>
</dbReference>
<sequence length="241" mass="26845">MAEDAIALNGLNGDHHRQFHRSVIPILMYEREGKNPNNPIAVISGIVTVSGGGFCHIIAYKGLLFPNEAHKYRYEIVFPNDMRVDLEHLGMERHGFLAGFYCRVPAGTVDAVHFGIQTTRNQKLKMYGYQVDDVSGRLQNDLTDGRVTHVEKQDQKLGHDCTPSIFSRSGSPVFNQQRQLVGISYKDIGVTKALDVGYITATLPKFCGGDNMPMSDVLERIRLLGEQKFAPPEDMEPSPSP</sequence>
<accession>A0A3B6EAG3</accession>
<evidence type="ECO:0000313" key="1">
    <source>
        <dbReference type="EnsemblPlants" id="TraesCS3A02G070700.1"/>
    </source>
</evidence>
<dbReference type="RefSeq" id="XP_044336628.1">
    <property type="nucleotide sequence ID" value="XM_044480693.1"/>
</dbReference>